<dbReference type="NCBIfam" id="TIGR02282">
    <property type="entry name" value="MltB"/>
    <property type="match status" value="1"/>
</dbReference>
<sequence length="332" mass="37257">MDAVVKNCSSKTLILFVAYLVACLSASFTLASDYRDHPQAKAFVDKMVTEHGFERAYVQQLIDGAVRKQSILDAISRPAEKTKTWGQYRKIFVTKTRTSQGKEFMQKHASTLARAEREFGVPAQLISAIIGVETRYGRNTGSYRVLDSLATLGFDYPKRGKFFTKELEEYLLLVREQKFDPEVIKGSYAGAMGYGQFISSSYRHYAIDFDGDGVADIINNPVDAIGSVANYFKAHGWQPDQPVTYTATVTADHNADIANQKLKPKFTVAQLQAEGYQSSVAIDGEQMATAMRLEGDEGIEYWLGLKNFYVITRYNHSKLYAMAVYQLSEELQ</sequence>
<evidence type="ECO:0000256" key="1">
    <source>
        <dbReference type="PIRSR" id="PIRSR611757-1"/>
    </source>
</evidence>
<keyword evidence="5" id="KW-1185">Reference proteome</keyword>
<dbReference type="OrthoDB" id="9772911at2"/>
<organism evidence="4 5">
    <name type="scientific">Oceanicoccus sagamiensis</name>
    <dbReference type="NCBI Taxonomy" id="716816"/>
    <lineage>
        <taxon>Bacteria</taxon>
        <taxon>Pseudomonadati</taxon>
        <taxon>Pseudomonadota</taxon>
        <taxon>Gammaproteobacteria</taxon>
        <taxon>Cellvibrionales</taxon>
        <taxon>Spongiibacteraceae</taxon>
        <taxon>Oceanicoccus</taxon>
    </lineage>
</organism>
<dbReference type="PANTHER" id="PTHR30163">
    <property type="entry name" value="MEMBRANE-BOUND LYTIC MUREIN TRANSGLYCOSYLASE B"/>
    <property type="match status" value="1"/>
</dbReference>
<evidence type="ECO:0000313" key="5">
    <source>
        <dbReference type="Proteomes" id="UP000193450"/>
    </source>
</evidence>
<proteinExistence type="predicted"/>
<dbReference type="Proteomes" id="UP000193450">
    <property type="component" value="Chromosome"/>
</dbReference>
<dbReference type="Pfam" id="PF13406">
    <property type="entry name" value="SLT_2"/>
    <property type="match status" value="1"/>
</dbReference>
<reference evidence="4 5" key="1">
    <citation type="submission" date="2016-11" db="EMBL/GenBank/DDBJ databases">
        <title>Trade-off between light-utilization and light-protection in marine flavobacteria.</title>
        <authorList>
            <person name="Kumagai Y."/>
        </authorList>
    </citation>
    <scope>NUCLEOTIDE SEQUENCE [LARGE SCALE GENOMIC DNA]</scope>
    <source>
        <strain evidence="4 5">NBRC 107125</strain>
    </source>
</reference>
<feature type="domain" description="Transglycosylase SLT" evidence="3">
    <location>
        <begin position="38"/>
        <end position="329"/>
    </location>
</feature>
<name>A0A1X9NFN3_9GAMM</name>
<dbReference type="PANTHER" id="PTHR30163:SF9">
    <property type="entry name" value="MEMBRANE-BOUND LYTIC MUREIN TRANSGLYCOSYLASE B"/>
    <property type="match status" value="1"/>
</dbReference>
<dbReference type="InterPro" id="IPR031304">
    <property type="entry name" value="SLT_2"/>
</dbReference>
<dbReference type="CDD" id="cd13399">
    <property type="entry name" value="Slt35-like"/>
    <property type="match status" value="1"/>
</dbReference>
<feature type="signal peptide" evidence="2">
    <location>
        <begin position="1"/>
        <end position="31"/>
    </location>
</feature>
<dbReference type="InterPro" id="IPR011757">
    <property type="entry name" value="Lytic_transglycosylase_MltB"/>
</dbReference>
<dbReference type="KEGG" id="osg:BST96_11480"/>
<protein>
    <submittedName>
        <fullName evidence="4">Lytic murein transglycosylase B</fullName>
    </submittedName>
</protein>
<evidence type="ECO:0000313" key="4">
    <source>
        <dbReference type="EMBL" id="ARN74685.1"/>
    </source>
</evidence>
<dbReference type="Gene3D" id="1.10.530.10">
    <property type="match status" value="1"/>
</dbReference>
<dbReference type="InterPro" id="IPR023346">
    <property type="entry name" value="Lysozyme-like_dom_sf"/>
</dbReference>
<dbReference type="InterPro" id="IPR043426">
    <property type="entry name" value="MltB-like"/>
</dbReference>
<dbReference type="Gene3D" id="1.10.8.350">
    <property type="entry name" value="Bacterial muramidase"/>
    <property type="match status" value="1"/>
</dbReference>
<dbReference type="SUPFAM" id="SSF53955">
    <property type="entry name" value="Lysozyme-like"/>
    <property type="match status" value="1"/>
</dbReference>
<dbReference type="STRING" id="716816.BST96_11480"/>
<evidence type="ECO:0000259" key="3">
    <source>
        <dbReference type="Pfam" id="PF13406"/>
    </source>
</evidence>
<gene>
    <name evidence="4" type="ORF">BST96_11480</name>
</gene>
<feature type="chain" id="PRO_5013072903" evidence="2">
    <location>
        <begin position="32"/>
        <end position="332"/>
    </location>
</feature>
<dbReference type="EMBL" id="CP019343">
    <property type="protein sequence ID" value="ARN74685.1"/>
    <property type="molecule type" value="Genomic_DNA"/>
</dbReference>
<accession>A0A1X9NFN3</accession>
<dbReference type="GO" id="GO:0008933">
    <property type="term" value="F:peptidoglycan lytic transglycosylase activity"/>
    <property type="evidence" value="ECO:0007669"/>
    <property type="project" value="TreeGrafter"/>
</dbReference>
<dbReference type="FunFam" id="1.10.8.350:FF:000001">
    <property type="entry name" value="Lytic murein transglycosylase B"/>
    <property type="match status" value="1"/>
</dbReference>
<dbReference type="AlphaFoldDB" id="A0A1X9NFN3"/>
<feature type="active site" evidence="1">
    <location>
        <position position="133"/>
    </location>
</feature>
<dbReference type="RefSeq" id="WP_085758839.1">
    <property type="nucleotide sequence ID" value="NZ_CP019343.1"/>
</dbReference>
<dbReference type="GO" id="GO:0009253">
    <property type="term" value="P:peptidoglycan catabolic process"/>
    <property type="evidence" value="ECO:0007669"/>
    <property type="project" value="TreeGrafter"/>
</dbReference>
<keyword evidence="2" id="KW-0732">Signal</keyword>
<evidence type="ECO:0000256" key="2">
    <source>
        <dbReference type="SAM" id="SignalP"/>
    </source>
</evidence>